<organism evidence="1 2">
    <name type="scientific">Mesorhizobium plurifarium</name>
    <dbReference type="NCBI Taxonomy" id="69974"/>
    <lineage>
        <taxon>Bacteria</taxon>
        <taxon>Pseudomonadati</taxon>
        <taxon>Pseudomonadota</taxon>
        <taxon>Alphaproteobacteria</taxon>
        <taxon>Hyphomicrobiales</taxon>
        <taxon>Phyllobacteriaceae</taxon>
        <taxon>Mesorhizobium</taxon>
    </lineage>
</organism>
<accession>A0A090G682</accession>
<dbReference type="AlphaFoldDB" id="A0A090G682"/>
<evidence type="ECO:0000313" key="1">
    <source>
        <dbReference type="EMBL" id="CDX57735.1"/>
    </source>
</evidence>
<sequence length="97" mass="10840">MIATVRPVILSPVVKQRPDTVGFCPERMSDGPPQDVPLRSYYHKLPFIPATDNGNYKDRTARWWLVLFQAKEMPKGGTFNVPARAVVGVGGRRDCPT</sequence>
<gene>
    <name evidence="1" type="ORF">MPL3365_280010</name>
</gene>
<reference evidence="1 2" key="1">
    <citation type="submission" date="2014-08" db="EMBL/GenBank/DDBJ databases">
        <authorList>
            <person name="Moulin Lionel"/>
        </authorList>
    </citation>
    <scope>NUCLEOTIDE SEQUENCE [LARGE SCALE GENOMIC DNA]</scope>
</reference>
<dbReference type="EMBL" id="CCNE01000021">
    <property type="protein sequence ID" value="CDX57735.1"/>
    <property type="molecule type" value="Genomic_DNA"/>
</dbReference>
<evidence type="ECO:0000313" key="2">
    <source>
        <dbReference type="Proteomes" id="UP000046122"/>
    </source>
</evidence>
<dbReference type="Proteomes" id="UP000046122">
    <property type="component" value="Unassembled WGS sequence"/>
</dbReference>
<proteinExistence type="predicted"/>
<name>A0A090G682_MESPL</name>
<protein>
    <submittedName>
        <fullName evidence="1">Uncharacterized protein</fullName>
    </submittedName>
</protein>